<dbReference type="SUPFAM" id="SSF53822">
    <property type="entry name" value="Periplasmic binding protein-like I"/>
    <property type="match status" value="1"/>
</dbReference>
<organism evidence="5 6">
    <name type="scientific">Allotamlana fucoidanivorans</name>
    <dbReference type="NCBI Taxonomy" id="2583814"/>
    <lineage>
        <taxon>Bacteria</taxon>
        <taxon>Pseudomonadati</taxon>
        <taxon>Bacteroidota</taxon>
        <taxon>Flavobacteriia</taxon>
        <taxon>Flavobacteriales</taxon>
        <taxon>Flavobacteriaceae</taxon>
        <taxon>Allotamlana</taxon>
    </lineage>
</organism>
<dbReference type="InterPro" id="IPR036390">
    <property type="entry name" value="WH_DNA-bd_sf"/>
</dbReference>
<keyword evidence="2" id="KW-0238">DNA-binding</keyword>
<evidence type="ECO:0000256" key="2">
    <source>
        <dbReference type="ARBA" id="ARBA00023125"/>
    </source>
</evidence>
<evidence type="ECO:0000256" key="3">
    <source>
        <dbReference type="ARBA" id="ARBA00023163"/>
    </source>
</evidence>
<evidence type="ECO:0000313" key="5">
    <source>
        <dbReference type="EMBL" id="TNJ46635.1"/>
    </source>
</evidence>
<name>A0A5C4SQU3_9FLAO</name>
<dbReference type="AlphaFoldDB" id="A0A5C4SQU3"/>
<keyword evidence="6" id="KW-1185">Reference proteome</keyword>
<dbReference type="PROSITE" id="PS50949">
    <property type="entry name" value="HTH_GNTR"/>
    <property type="match status" value="1"/>
</dbReference>
<protein>
    <submittedName>
        <fullName evidence="5">GntR family transcriptional regulator</fullName>
    </submittedName>
</protein>
<dbReference type="Gene3D" id="1.10.10.10">
    <property type="entry name" value="Winged helix-like DNA-binding domain superfamily/Winged helix DNA-binding domain"/>
    <property type="match status" value="1"/>
</dbReference>
<accession>A0A5C4SQU3</accession>
<dbReference type="OrthoDB" id="742238at2"/>
<evidence type="ECO:0000313" key="6">
    <source>
        <dbReference type="Proteomes" id="UP000308713"/>
    </source>
</evidence>
<dbReference type="PANTHER" id="PTHR38445:SF10">
    <property type="entry name" value="GNTR-FAMILY TRANSCRIPTIONAL REGULATOR"/>
    <property type="match status" value="1"/>
</dbReference>
<dbReference type="Proteomes" id="UP000308713">
    <property type="component" value="Unassembled WGS sequence"/>
</dbReference>
<dbReference type="InterPro" id="IPR036388">
    <property type="entry name" value="WH-like_DNA-bd_sf"/>
</dbReference>
<evidence type="ECO:0000256" key="1">
    <source>
        <dbReference type="ARBA" id="ARBA00023015"/>
    </source>
</evidence>
<keyword evidence="1" id="KW-0805">Transcription regulation</keyword>
<dbReference type="EMBL" id="VDCS01000002">
    <property type="protein sequence ID" value="TNJ46635.1"/>
    <property type="molecule type" value="Genomic_DNA"/>
</dbReference>
<gene>
    <name evidence="5" type="ORF">FGF67_03090</name>
</gene>
<dbReference type="InterPro" id="IPR000524">
    <property type="entry name" value="Tscrpt_reg_HTH_GntR"/>
</dbReference>
<dbReference type="InterPro" id="IPR028082">
    <property type="entry name" value="Peripla_BP_I"/>
</dbReference>
<dbReference type="SMART" id="SM00345">
    <property type="entry name" value="HTH_GNTR"/>
    <property type="match status" value="1"/>
</dbReference>
<dbReference type="SUPFAM" id="SSF46785">
    <property type="entry name" value="Winged helix' DNA-binding domain"/>
    <property type="match status" value="1"/>
</dbReference>
<evidence type="ECO:0000259" key="4">
    <source>
        <dbReference type="PROSITE" id="PS50949"/>
    </source>
</evidence>
<dbReference type="CDD" id="cd07377">
    <property type="entry name" value="WHTH_GntR"/>
    <property type="match status" value="1"/>
</dbReference>
<dbReference type="GO" id="GO:0003700">
    <property type="term" value="F:DNA-binding transcription factor activity"/>
    <property type="evidence" value="ECO:0007669"/>
    <property type="project" value="InterPro"/>
</dbReference>
<reference evidence="5 6" key="1">
    <citation type="submission" date="2019-05" db="EMBL/GenBank/DDBJ databases">
        <title>Tamlana fucoidanivorans sp. nov., isolated from the surface of algae collected from Fujian province in China.</title>
        <authorList>
            <person name="Li J."/>
        </authorList>
    </citation>
    <scope>NUCLEOTIDE SEQUENCE [LARGE SCALE GENOMIC DNA]</scope>
    <source>
        <strain evidence="5 6">CW2-9</strain>
    </source>
</reference>
<sequence length="331" mass="38571">MNWNKVKINKDSSEVKYQLVVNAINDSIANNILKVGERIPSVNDFSKEYKFSRDTVFKAFTILKNNGVIESIPNKGYFVSSNIKRVLLVLNTFKEYKQVIYNALIENLPKNFIVDLQFHHYSLENFKTIINNSKGKYYKYLVMNMDHVEVPEILSSINNDQLLLIDLNVQFSEHQNYIFQDFGQSFYDCLAKGVPLFKKYKQLVYVYPSYTYHPRESVVFFEKFCADFSFSYKIITDPKQFNVQKGNAYISVSERILSTFLKQCREKQYELGEEVGYLSYNETPMKEFINKGISVISTDFEELGKKAAEFIVNDNPVQLIIPTSLIIRTSL</sequence>
<dbReference type="GO" id="GO:0003677">
    <property type="term" value="F:DNA binding"/>
    <property type="evidence" value="ECO:0007669"/>
    <property type="project" value="UniProtKB-KW"/>
</dbReference>
<dbReference type="PANTHER" id="PTHR38445">
    <property type="entry name" value="HTH-TYPE TRANSCRIPTIONAL REPRESSOR YTRA"/>
    <property type="match status" value="1"/>
</dbReference>
<feature type="domain" description="HTH gntR-type" evidence="4">
    <location>
        <begin position="14"/>
        <end position="82"/>
    </location>
</feature>
<dbReference type="Gene3D" id="3.40.50.2300">
    <property type="match status" value="2"/>
</dbReference>
<dbReference type="Pfam" id="PF00392">
    <property type="entry name" value="GntR"/>
    <property type="match status" value="1"/>
</dbReference>
<comment type="caution">
    <text evidence="5">The sequence shown here is derived from an EMBL/GenBank/DDBJ whole genome shotgun (WGS) entry which is preliminary data.</text>
</comment>
<keyword evidence="3" id="KW-0804">Transcription</keyword>
<proteinExistence type="predicted"/>
<dbReference type="RefSeq" id="WP_139695006.1">
    <property type="nucleotide sequence ID" value="NZ_CP074074.1"/>
</dbReference>